<dbReference type="AlphaFoldDB" id="A0A1T4M7F7"/>
<feature type="transmembrane region" description="Helical" evidence="3">
    <location>
        <begin position="306"/>
        <end position="324"/>
    </location>
</feature>
<evidence type="ECO:0000259" key="4">
    <source>
        <dbReference type="PROSITE" id="PS50076"/>
    </source>
</evidence>
<sequence length="643" mass="73376">MDFRKEYYKILGVEKNATSAEIRLAYRKLAVRYHPDRNPGKPEYEEILKEINEAKEVLLNDEKRFAYDEYWRNIEADNKTSKKPAQESTSKTTVRTRKVYREIRIYITGTIFIKYRAPQDTERSDPSLRESFYLIHATQASATVDKKDCIWSEQHPESFGGIFQRYPAFPLSIPQPLTILFRDGVLNTYYSLSIQELRIPDPQIIWVTKHENQSFGTITGRFYGYVNDFEEQEISETVTEETPDMSFEFSGPTGKTEQKTEGSYSFVREEYYHSDGRPYWGKWYRQRDVGGFTFGGRRRVPTGGCLGSTGGGFAGVLLLVLMLLKAPYLLPLLLFFVILMLLGRLAGVNKGNFTSVLIVCVFVIYIVVLISLLSGERSTRRSVATTRTESQPRQSPPVLETVRDSSDQADTLVTFYREWTDCAGNTYAGNYSYRRSELRSARAFKQQLPAGNATPAGYDEVIHALKENDASYMTGVYRLFDSLKQAKNLSSTSFAAMVMGFVQDMPYSVVLSEACDAALYNDEFITHYLKSAGAICAPYQRFGIYTPLEFIASGNGDCDSRTLFSYLVLSHYGYEVALLSSESYRHSLIGMQLPYSGQAFRYENKRYVLWETTMRGAQPGQVDPQISNMQAWRISMLNQTFTN</sequence>
<evidence type="ECO:0000256" key="1">
    <source>
        <dbReference type="ARBA" id="ARBA00023186"/>
    </source>
</evidence>
<protein>
    <submittedName>
        <fullName evidence="5">DnaJ domain-containing protein</fullName>
    </submittedName>
</protein>
<feature type="region of interest" description="Disordered" evidence="2">
    <location>
        <begin position="381"/>
        <end position="401"/>
    </location>
</feature>
<dbReference type="SMART" id="SM00271">
    <property type="entry name" value="DnaJ"/>
    <property type="match status" value="1"/>
</dbReference>
<dbReference type="EMBL" id="FUWH01000003">
    <property type="protein sequence ID" value="SJZ62728.1"/>
    <property type="molecule type" value="Genomic_DNA"/>
</dbReference>
<keyword evidence="3" id="KW-0812">Transmembrane</keyword>
<feature type="domain" description="J" evidence="4">
    <location>
        <begin position="6"/>
        <end position="71"/>
    </location>
</feature>
<feature type="region of interest" description="Disordered" evidence="2">
    <location>
        <begin position="240"/>
        <end position="259"/>
    </location>
</feature>
<gene>
    <name evidence="5" type="ORF">SAMN04488132_103214</name>
</gene>
<evidence type="ECO:0000256" key="2">
    <source>
        <dbReference type="SAM" id="MobiDB-lite"/>
    </source>
</evidence>
<dbReference type="PRINTS" id="PR00625">
    <property type="entry name" value="JDOMAIN"/>
</dbReference>
<feature type="transmembrane region" description="Helical" evidence="3">
    <location>
        <begin position="329"/>
        <end position="347"/>
    </location>
</feature>
<keyword evidence="3" id="KW-1133">Transmembrane helix</keyword>
<evidence type="ECO:0000256" key="3">
    <source>
        <dbReference type="SAM" id="Phobius"/>
    </source>
</evidence>
<dbReference type="STRING" id="413434.SAMN04488132_103214"/>
<organism evidence="5 6">
    <name type="scientific">Sediminibacterium ginsengisoli</name>
    <dbReference type="NCBI Taxonomy" id="413434"/>
    <lineage>
        <taxon>Bacteria</taxon>
        <taxon>Pseudomonadati</taxon>
        <taxon>Bacteroidota</taxon>
        <taxon>Chitinophagia</taxon>
        <taxon>Chitinophagales</taxon>
        <taxon>Chitinophagaceae</taxon>
        <taxon>Sediminibacterium</taxon>
    </lineage>
</organism>
<dbReference type="SUPFAM" id="SSF46565">
    <property type="entry name" value="Chaperone J-domain"/>
    <property type="match status" value="1"/>
</dbReference>
<dbReference type="PROSITE" id="PS50076">
    <property type="entry name" value="DNAJ_2"/>
    <property type="match status" value="1"/>
</dbReference>
<evidence type="ECO:0000313" key="5">
    <source>
        <dbReference type="EMBL" id="SJZ62728.1"/>
    </source>
</evidence>
<dbReference type="PANTHER" id="PTHR44145">
    <property type="entry name" value="DNAJ HOMOLOG SUBFAMILY A MEMBER 3, MITOCHONDRIAL"/>
    <property type="match status" value="1"/>
</dbReference>
<reference evidence="5 6" key="1">
    <citation type="submission" date="2017-02" db="EMBL/GenBank/DDBJ databases">
        <authorList>
            <person name="Peterson S.W."/>
        </authorList>
    </citation>
    <scope>NUCLEOTIDE SEQUENCE [LARGE SCALE GENOMIC DNA]</scope>
    <source>
        <strain evidence="5 6">DSM 22335</strain>
    </source>
</reference>
<keyword evidence="6" id="KW-1185">Reference proteome</keyword>
<dbReference type="RefSeq" id="WP_078830701.1">
    <property type="nucleotide sequence ID" value="NZ_FUWH01000003.1"/>
</dbReference>
<evidence type="ECO:0000313" key="6">
    <source>
        <dbReference type="Proteomes" id="UP000190888"/>
    </source>
</evidence>
<feature type="transmembrane region" description="Helical" evidence="3">
    <location>
        <begin position="353"/>
        <end position="373"/>
    </location>
</feature>
<keyword evidence="1" id="KW-0143">Chaperone</keyword>
<proteinExistence type="predicted"/>
<dbReference type="InterPro" id="IPR036869">
    <property type="entry name" value="J_dom_sf"/>
</dbReference>
<accession>A0A1T4M7F7</accession>
<dbReference type="InterPro" id="IPR001623">
    <property type="entry name" value="DnaJ_domain"/>
</dbReference>
<dbReference type="OrthoDB" id="614471at2"/>
<dbReference type="Gene3D" id="1.10.287.110">
    <property type="entry name" value="DnaJ domain"/>
    <property type="match status" value="1"/>
</dbReference>
<dbReference type="PANTHER" id="PTHR44145:SF3">
    <property type="entry name" value="DNAJ HOMOLOG SUBFAMILY A MEMBER 3, MITOCHONDRIAL"/>
    <property type="match status" value="1"/>
</dbReference>
<dbReference type="Pfam" id="PF00226">
    <property type="entry name" value="DnaJ"/>
    <property type="match status" value="1"/>
</dbReference>
<keyword evidence="3" id="KW-0472">Membrane</keyword>
<dbReference type="CDD" id="cd06257">
    <property type="entry name" value="DnaJ"/>
    <property type="match status" value="1"/>
</dbReference>
<dbReference type="Proteomes" id="UP000190888">
    <property type="component" value="Unassembled WGS sequence"/>
</dbReference>
<name>A0A1T4M7F7_9BACT</name>
<dbReference type="InterPro" id="IPR051938">
    <property type="entry name" value="Apopto_cytoskel_mod"/>
</dbReference>